<evidence type="ECO:0000256" key="9">
    <source>
        <dbReference type="PROSITE-ProRule" id="PRU01363"/>
    </source>
</evidence>
<protein>
    <submittedName>
        <fullName evidence="14">Polyketide synthase</fullName>
    </submittedName>
</protein>
<evidence type="ECO:0000256" key="3">
    <source>
        <dbReference type="ARBA" id="ARBA00022553"/>
    </source>
</evidence>
<dbReference type="GO" id="GO:0016491">
    <property type="term" value="F:oxidoreductase activity"/>
    <property type="evidence" value="ECO:0007669"/>
    <property type="project" value="UniProtKB-KW"/>
</dbReference>
<dbReference type="InterPro" id="IPR013217">
    <property type="entry name" value="Methyltransf_12"/>
</dbReference>
<dbReference type="InterPro" id="IPR018201">
    <property type="entry name" value="Ketoacyl_synth_AS"/>
</dbReference>
<dbReference type="GO" id="GO:0044550">
    <property type="term" value="P:secondary metabolite biosynthetic process"/>
    <property type="evidence" value="ECO:0007669"/>
    <property type="project" value="TreeGrafter"/>
</dbReference>
<proteinExistence type="predicted"/>
<dbReference type="SUPFAM" id="SSF53335">
    <property type="entry name" value="S-adenosyl-L-methionine-dependent methyltransferases"/>
    <property type="match status" value="1"/>
</dbReference>
<dbReference type="GO" id="GO:0004315">
    <property type="term" value="F:3-oxoacyl-[acyl-carrier-protein] synthase activity"/>
    <property type="evidence" value="ECO:0007669"/>
    <property type="project" value="InterPro"/>
</dbReference>
<dbReference type="PROSITE" id="PS00012">
    <property type="entry name" value="PHOSPHOPANTETHEINE"/>
    <property type="match status" value="1"/>
</dbReference>
<keyword evidence="5" id="KW-0521">NADP</keyword>
<dbReference type="InterPro" id="IPR014031">
    <property type="entry name" value="Ketoacyl_synth_C"/>
</dbReference>
<dbReference type="SUPFAM" id="SSF52151">
    <property type="entry name" value="FabD/lysophospholipase-like"/>
    <property type="match status" value="1"/>
</dbReference>
<feature type="region of interest" description="C-terminal hotdog fold" evidence="9">
    <location>
        <begin position="1164"/>
        <end position="1316"/>
    </location>
</feature>
<dbReference type="Pfam" id="PF00109">
    <property type="entry name" value="ketoacyl-synt"/>
    <property type="match status" value="1"/>
</dbReference>
<evidence type="ECO:0000256" key="5">
    <source>
        <dbReference type="ARBA" id="ARBA00022857"/>
    </source>
</evidence>
<dbReference type="SMART" id="SM00823">
    <property type="entry name" value="PKS_PP"/>
    <property type="match status" value="1"/>
</dbReference>
<dbReference type="InterPro" id="IPR014043">
    <property type="entry name" value="Acyl_transferase_dom"/>
</dbReference>
<dbReference type="Pfam" id="PF14765">
    <property type="entry name" value="PS-DH"/>
    <property type="match status" value="1"/>
</dbReference>
<dbReference type="Pfam" id="PF08242">
    <property type="entry name" value="Methyltransf_12"/>
    <property type="match status" value="1"/>
</dbReference>
<dbReference type="InterPro" id="IPR020843">
    <property type="entry name" value="ER"/>
</dbReference>
<dbReference type="Pfam" id="PF08659">
    <property type="entry name" value="KR"/>
    <property type="match status" value="1"/>
</dbReference>
<evidence type="ECO:0000313" key="14">
    <source>
        <dbReference type="EMBL" id="PTB69586.1"/>
    </source>
</evidence>
<keyword evidence="7" id="KW-0511">Multifunctional enzyme</keyword>
<evidence type="ECO:0000259" key="11">
    <source>
        <dbReference type="PROSITE" id="PS50075"/>
    </source>
</evidence>
<dbReference type="Proteomes" id="UP000241546">
    <property type="component" value="Unassembled WGS sequence"/>
</dbReference>
<dbReference type="Pfam" id="PF23297">
    <property type="entry name" value="ACP_SdgA_C"/>
    <property type="match status" value="1"/>
</dbReference>
<dbReference type="PROSITE" id="PS00606">
    <property type="entry name" value="KS3_1"/>
    <property type="match status" value="1"/>
</dbReference>
<dbReference type="GO" id="GO:0004312">
    <property type="term" value="F:fatty acid synthase activity"/>
    <property type="evidence" value="ECO:0007669"/>
    <property type="project" value="TreeGrafter"/>
</dbReference>
<evidence type="ECO:0000256" key="1">
    <source>
        <dbReference type="ARBA" id="ARBA00005179"/>
    </source>
</evidence>
<dbReference type="EMBL" id="KZ680208">
    <property type="protein sequence ID" value="PTB69586.1"/>
    <property type="molecule type" value="Genomic_DNA"/>
</dbReference>
<dbReference type="InterPro" id="IPR016039">
    <property type="entry name" value="Thiolase-like"/>
</dbReference>
<dbReference type="InterPro" id="IPR036291">
    <property type="entry name" value="NAD(P)-bd_dom_sf"/>
</dbReference>
<evidence type="ECO:0000256" key="10">
    <source>
        <dbReference type="SAM" id="MobiDB-lite"/>
    </source>
</evidence>
<dbReference type="InterPro" id="IPR050091">
    <property type="entry name" value="PKS_NRPS_Biosynth_Enz"/>
</dbReference>
<dbReference type="GO" id="GO:0031177">
    <property type="term" value="F:phosphopantetheine binding"/>
    <property type="evidence" value="ECO:0007669"/>
    <property type="project" value="InterPro"/>
</dbReference>
<feature type="domain" description="Carrier" evidence="11">
    <location>
        <begin position="2530"/>
        <end position="2611"/>
    </location>
</feature>
<dbReference type="Gene3D" id="3.10.129.110">
    <property type="entry name" value="Polyketide synthase dehydratase"/>
    <property type="match status" value="1"/>
</dbReference>
<dbReference type="SUPFAM" id="SSF47336">
    <property type="entry name" value="ACP-like"/>
    <property type="match status" value="1"/>
</dbReference>
<dbReference type="Gene3D" id="3.40.47.10">
    <property type="match status" value="1"/>
</dbReference>
<feature type="region of interest" description="Disordered" evidence="10">
    <location>
        <begin position="459"/>
        <end position="481"/>
    </location>
</feature>
<dbReference type="Gene3D" id="3.40.50.150">
    <property type="entry name" value="Vaccinia Virus protein VP39"/>
    <property type="match status" value="1"/>
</dbReference>
<feature type="active site" description="Proton acceptor; for dehydratase activity" evidence="9">
    <location>
        <position position="1031"/>
    </location>
</feature>
<evidence type="ECO:0000256" key="4">
    <source>
        <dbReference type="ARBA" id="ARBA00022679"/>
    </source>
</evidence>
<dbReference type="OrthoDB" id="329835at2759"/>
<dbReference type="Pfam" id="PF00107">
    <property type="entry name" value="ADH_zinc_N"/>
    <property type="match status" value="1"/>
</dbReference>
<dbReference type="InterPro" id="IPR011032">
    <property type="entry name" value="GroES-like_sf"/>
</dbReference>
<dbReference type="InterPro" id="IPR049551">
    <property type="entry name" value="PKS_DH_C"/>
</dbReference>
<sequence length="2616" mass="285814">MSQTAAVVDMPVQANDDIAVVGFSFRLPQDVNDDMSFWEVLDGRRNLMTSFPDERMDAKSFLDTNATKPYPRGGHFITDDITCFDAPFFSVTAKEAAAMDPMQRMTLETAYRAFEKAGFTTSALRGSKTAVFHASMLEDYSRLMAMDPDNVERTTITGGTVSCMIPNRISWFFDLHGPSVHLNTACSSGLVAVDMACKTLRSGDASCALVTGANLLLDPTIFHLLSNQNFLSPDSRCYSFDQRANGYARGEGIIAVVLKPVSAAVRDGDMIRAVIRASGSNQDGHTPIITQPSQQAQQELIQHVYQQANLSLADTRYVEAHGTGTPVGDPIEARAIGRVFRKFRSEKEPLYIGSVKSNIGHLEGASGLAGLLKVILSLERGIIPPNALFETINSTIDAEFWNIAIPDKSIPWPSKGVRRASLNSFGFGGSNTHVVIDDALHYLKEKNLPGNHCTVGAAGDEDVANGSADSTSSPSIDDFSSTGDQAIADLKRIARAKVAAATSPPSSTAEGLPRLLVWSAADEQAAKRSLRDQELFYKEKIAGNRAKLDSLAYTLAARRSHMLWRSFAIVAEDGLSEAQGGTADLDPVKPMRSSPDATLAFVFTGQGAQYTDMGWDLVKYPVFADTLRQIDGIYQSLGCTWSIFDELRSSKNINLPEYSQPLSTAVQIALLELLASFGIAPKAVVGHSSGEIAAAYAIGALSLQSACKVSYFRGQLAGKLRVANEASPGAMMSINLAEANVSEYLSKIGAEASSVCVACINSPLNCTLSGPESAIDAIKAQADNDGIFAQKLKTGVAYHSRAMEAIAEEYLALMGSLESASRQDLKVVSGIPMVSSVSGKVVRPAALAKGQYWVDNMVSPVRFADAVQLLTQEPSKVKVGLSNITDLVEIGSHPALRRVAQDTIGQARNKKRTIRYSAALQRSHPPIKTTLELVGQLFCLGHNVSIEAVNQTPIAQHGSFSKKPNFLIDTPEYPFDRSHKYWVESRISRDFRLRGNVKGDVLGARVSDWNPLVPRWRNLLAVEAIPWAGHHKITDTLLYPAAGMLVMAIEAVQQMIPEGREVAGFLVKEAEFLNPIIIHEKWEDRTETQVHLRPLKTLTADDENGPALFEVDIFSYTRDSWTKCFHASLQVDYEEPTSTYGKEQRHLRHDKARDQYNQAAQSCILPIDSTTLYREAAEVGLQYGEWFQLLRDVGWDSNATAVARVDVSKDRYKTKSLVHPSVLDQAFHVLRVSAGQQPTANVPARLRDGWFASSPKWQSPETGNIRWMATSTSVADLDGAQGYGEQGTIVALADDGTVLCTIGQATTASISNNAKATDKKLLYSVEWKPQLSMLEPEQLARICEADSFDNDETAVVENHTSMCLALELYSMRVLQKLDRTKVPEALTRHVEWMEHHTGNMSPEKRRLGETISDEDLEARLVKVEETLPAWKLYTTCARRLLEMLTGEVDPLQVVFGSDQAELFYAELFQKLCQDGRLGTFLDLVAHERPAQRILEVGAGTGGMTKHVLSLLQQREKRTGGSSFSEYTYTDISPMFFERARERWPDLASQGRLTFKTFNVDKPIDEQGFEPGSYDIVVAASVLHAVPLLETSLKQVRRALRPGGRLILLEVIDPDDIATNFMAGLVPGWWVAKEAWRPHSAAITENLWDKCLRDNGFSGNDVIFRDYKSDECHIASIILTTAVEEPQPAPATKPGKLVIIVDEQKSYRQTRLAGLVQQQLDPQGIKASRICAFSLDELTQSLDDLTAEDTVVCIAEVNNQPLLSNLSETNFKCLQYLVGQTSKLLWVTASGTDSEEYADFGAAQGLFRSIRIEKPSSQIITLAMEGKLESFKIAHFIESVFDASFGSSPSREVEYLVKDGLLMTGRAVEDLSGNETLTSLLSRRLQQKSWYDGPALKLSVGTQDGVTTLQFVRDGQYESELGANEVEVDGKAWSADYKDAQAAMGRRKVPHNGLELGIDCAGIVTRVGRDCDSIKPGDRVCMVAPGCMRQYPRADAKAICKIPESMSFEEATSALIPTMTAYHALVEVAHLGEGDKVLIHAAAASAVGQVAVRVAQMQSAEIIVTYSSPVEQEALKSMGLAEDHILDVKTITFAQRVMELTGGDGVDAIFNLLAQDDITRASYECLASGGHFLEMKRTNSDASTTLSLGMLDRNVSISIIDVVGLNLKTTGRLLKKTMELLEQGRIGRLQQLRCFNASEVGKAFQEVQGGGASHRVIIMPQADDVVPKLIQEQRSWKFDENASYLIAGGSGGLGRAIARWMADRGAKNLILPSRSGAATKAARQLVDELTARGVNVVAPQCDVSSEKELADVLDECDRTMPPIKGCINAAMVLQDAIFQESMTFAQWDLTMRSKRQTSWNLHHLLPVDLDFFIMLSSLAGVIGQVASANYSAGCSFQDALVRQRLAQGKTALSLDLGWMRNIGIVAENGAYQKQRENSDDMNQIEDTELLAALSIFCDPTAPQPAIVSEARGQVLFGLRTPIDCLTRGRNPPQKMERPLFAPFSVAPASAAGAGAKVNQEASVGVRFRQAPDSGERTQIVLDALAGRLARAMSISPADVELNKSLSHYGVDSLMSVDLRNWISRELGAQLTAFEIMGGTSIAKIADMIVERSTVGKL</sequence>
<dbReference type="SMART" id="SM00829">
    <property type="entry name" value="PKS_ER"/>
    <property type="match status" value="1"/>
</dbReference>
<gene>
    <name evidence="14" type="ORF">BBK36DRAFT_1110523</name>
</gene>
<feature type="active site" description="Proton donor; for dehydratase activity" evidence="9">
    <location>
        <position position="1224"/>
    </location>
</feature>
<evidence type="ECO:0000256" key="2">
    <source>
        <dbReference type="ARBA" id="ARBA00022450"/>
    </source>
</evidence>
<dbReference type="SUPFAM" id="SSF50129">
    <property type="entry name" value="GroES-like"/>
    <property type="match status" value="1"/>
</dbReference>
<dbReference type="SMART" id="SM00825">
    <property type="entry name" value="PKS_KS"/>
    <property type="match status" value="1"/>
</dbReference>
<dbReference type="InterPro" id="IPR013968">
    <property type="entry name" value="PKS_KR"/>
</dbReference>
<evidence type="ECO:0000256" key="8">
    <source>
        <dbReference type="ARBA" id="ARBA00023315"/>
    </source>
</evidence>
<dbReference type="InterPro" id="IPR001227">
    <property type="entry name" value="Ac_transferase_dom_sf"/>
</dbReference>
<reference evidence="15" key="1">
    <citation type="submission" date="2016-07" db="EMBL/GenBank/DDBJ databases">
        <title>Multiple horizontal gene transfer events from other fungi enriched the ability of initially mycotrophic Trichoderma (Ascomycota) to feed on dead plant biomass.</title>
        <authorList>
            <consortium name="DOE Joint Genome Institute"/>
            <person name="Atanasova L."/>
            <person name="Chenthamara K."/>
            <person name="Zhang J."/>
            <person name="Grujic M."/>
            <person name="Henrissat B."/>
            <person name="Kuo A."/>
            <person name="Aerts A."/>
            <person name="Salamov A."/>
            <person name="Lipzen A."/>
            <person name="Labutti K."/>
            <person name="Barry K."/>
            <person name="Miao Y."/>
            <person name="Rahimi M.J."/>
            <person name="Shen Q."/>
            <person name="Grigoriev I.V."/>
            <person name="Kubicek C.P."/>
            <person name="Druzhinina I.S."/>
        </authorList>
    </citation>
    <scope>NUCLEOTIDE SEQUENCE [LARGE SCALE GENOMIC DNA]</scope>
    <source>
        <strain evidence="15">TUCIM 6016</strain>
    </source>
</reference>
<dbReference type="GeneID" id="36597716"/>
<dbReference type="RefSeq" id="XP_024752906.1">
    <property type="nucleotide sequence ID" value="XM_024889597.1"/>
</dbReference>
<name>A0A2T4BJU5_9HYPO</name>
<dbReference type="PANTHER" id="PTHR43775">
    <property type="entry name" value="FATTY ACID SYNTHASE"/>
    <property type="match status" value="1"/>
</dbReference>
<dbReference type="CDD" id="cd00833">
    <property type="entry name" value="PKS"/>
    <property type="match status" value="1"/>
</dbReference>
<dbReference type="InterPro" id="IPR036736">
    <property type="entry name" value="ACP-like_sf"/>
</dbReference>
<dbReference type="Gene3D" id="3.90.180.10">
    <property type="entry name" value="Medium-chain alcohol dehydrogenases, catalytic domain"/>
    <property type="match status" value="1"/>
</dbReference>
<dbReference type="Pfam" id="PF00698">
    <property type="entry name" value="Acyl_transf_1"/>
    <property type="match status" value="1"/>
</dbReference>
<dbReference type="InterPro" id="IPR013154">
    <property type="entry name" value="ADH-like_N"/>
</dbReference>
<dbReference type="Gene3D" id="3.40.50.720">
    <property type="entry name" value="NAD(P)-binding Rossmann-like Domain"/>
    <property type="match status" value="1"/>
</dbReference>
<dbReference type="Pfam" id="PF08240">
    <property type="entry name" value="ADH_N"/>
    <property type="match status" value="1"/>
</dbReference>
<dbReference type="InterPro" id="IPR020841">
    <property type="entry name" value="PKS_Beta-ketoAc_synthase_dom"/>
</dbReference>
<feature type="domain" description="Ketosynthase family 3 (KS3)" evidence="12">
    <location>
        <begin position="15"/>
        <end position="438"/>
    </location>
</feature>
<keyword evidence="2" id="KW-0596">Phosphopantetheine</keyword>
<dbReference type="SMART" id="SM00826">
    <property type="entry name" value="PKS_DH"/>
    <property type="match status" value="1"/>
</dbReference>
<organism evidence="14 15">
    <name type="scientific">Trichoderma citrinoviride</name>
    <dbReference type="NCBI Taxonomy" id="58853"/>
    <lineage>
        <taxon>Eukaryota</taxon>
        <taxon>Fungi</taxon>
        <taxon>Dikarya</taxon>
        <taxon>Ascomycota</taxon>
        <taxon>Pezizomycotina</taxon>
        <taxon>Sordariomycetes</taxon>
        <taxon>Hypocreomycetidae</taxon>
        <taxon>Hypocreales</taxon>
        <taxon>Hypocreaceae</taxon>
        <taxon>Trichoderma</taxon>
    </lineage>
</organism>
<dbReference type="Pfam" id="PF02801">
    <property type="entry name" value="Ketoacyl-synt_C"/>
    <property type="match status" value="1"/>
</dbReference>
<dbReference type="PROSITE" id="PS52019">
    <property type="entry name" value="PKS_MFAS_DH"/>
    <property type="match status" value="1"/>
</dbReference>
<dbReference type="InterPro" id="IPR014030">
    <property type="entry name" value="Ketoacyl_synth_N"/>
</dbReference>
<dbReference type="SUPFAM" id="SSF51735">
    <property type="entry name" value="NAD(P)-binding Rossmann-fold domains"/>
    <property type="match status" value="2"/>
</dbReference>
<dbReference type="InterPro" id="IPR020807">
    <property type="entry name" value="PKS_DH"/>
</dbReference>
<dbReference type="PROSITE" id="PS50075">
    <property type="entry name" value="CARRIER"/>
    <property type="match status" value="1"/>
</dbReference>
<dbReference type="InterPro" id="IPR013149">
    <property type="entry name" value="ADH-like_C"/>
</dbReference>
<evidence type="ECO:0000259" key="13">
    <source>
        <dbReference type="PROSITE" id="PS52019"/>
    </source>
</evidence>
<evidence type="ECO:0000256" key="7">
    <source>
        <dbReference type="ARBA" id="ARBA00023268"/>
    </source>
</evidence>
<keyword evidence="3" id="KW-0597">Phosphoprotein</keyword>
<dbReference type="Gene3D" id="3.40.366.10">
    <property type="entry name" value="Malonyl-Coenzyme A Acyl Carrier Protein, domain 2"/>
    <property type="match status" value="1"/>
</dbReference>
<dbReference type="Gene3D" id="1.10.1200.10">
    <property type="entry name" value="ACP-like"/>
    <property type="match status" value="1"/>
</dbReference>
<feature type="compositionally biased region" description="Low complexity" evidence="10">
    <location>
        <begin position="469"/>
        <end position="481"/>
    </location>
</feature>
<accession>A0A2T4BJU5</accession>
<dbReference type="InterPro" id="IPR016035">
    <property type="entry name" value="Acyl_Trfase/lysoPLipase"/>
</dbReference>
<dbReference type="InterPro" id="IPR049552">
    <property type="entry name" value="PKS_DH_N"/>
</dbReference>
<dbReference type="InterPro" id="IPR049900">
    <property type="entry name" value="PKS_mFAS_DH"/>
</dbReference>
<dbReference type="SUPFAM" id="SSF53901">
    <property type="entry name" value="Thiolase-like"/>
    <property type="match status" value="1"/>
</dbReference>
<dbReference type="Gene3D" id="3.30.70.3290">
    <property type="match status" value="1"/>
</dbReference>
<dbReference type="SUPFAM" id="SSF55048">
    <property type="entry name" value="Probable ACP-binding domain of malonyl-CoA ACP transacylase"/>
    <property type="match status" value="1"/>
</dbReference>
<dbReference type="Pfam" id="PF21089">
    <property type="entry name" value="PKS_DH_N"/>
    <property type="match status" value="1"/>
</dbReference>
<dbReference type="InterPro" id="IPR020806">
    <property type="entry name" value="PKS_PP-bd"/>
</dbReference>
<evidence type="ECO:0000259" key="12">
    <source>
        <dbReference type="PROSITE" id="PS52004"/>
    </source>
</evidence>
<dbReference type="InterPro" id="IPR057326">
    <property type="entry name" value="KR_dom"/>
</dbReference>
<dbReference type="GO" id="GO:0006633">
    <property type="term" value="P:fatty acid biosynthetic process"/>
    <property type="evidence" value="ECO:0007669"/>
    <property type="project" value="InterPro"/>
</dbReference>
<feature type="domain" description="PKS/mFAS DH" evidence="13">
    <location>
        <begin position="999"/>
        <end position="1316"/>
    </location>
</feature>
<dbReference type="CDD" id="cd02440">
    <property type="entry name" value="AdoMet_MTases"/>
    <property type="match status" value="1"/>
</dbReference>
<dbReference type="InterPro" id="IPR029063">
    <property type="entry name" value="SAM-dependent_MTases_sf"/>
</dbReference>
<evidence type="ECO:0000256" key="6">
    <source>
        <dbReference type="ARBA" id="ARBA00023002"/>
    </source>
</evidence>
<evidence type="ECO:0000313" key="15">
    <source>
        <dbReference type="Proteomes" id="UP000241546"/>
    </source>
</evidence>
<dbReference type="CDD" id="cd05195">
    <property type="entry name" value="enoyl_red"/>
    <property type="match status" value="1"/>
</dbReference>
<keyword evidence="4" id="KW-0808">Transferase</keyword>
<dbReference type="SMART" id="SM00827">
    <property type="entry name" value="PKS_AT"/>
    <property type="match status" value="1"/>
</dbReference>
<keyword evidence="15" id="KW-1185">Reference proteome</keyword>
<dbReference type="InterPro" id="IPR006162">
    <property type="entry name" value="Ppantetheine_attach_site"/>
</dbReference>
<keyword evidence="8" id="KW-0012">Acyltransferase</keyword>
<dbReference type="InterPro" id="IPR016036">
    <property type="entry name" value="Malonyl_transacylase_ACP-bd"/>
</dbReference>
<dbReference type="SMART" id="SM00822">
    <property type="entry name" value="PKS_KR"/>
    <property type="match status" value="1"/>
</dbReference>
<dbReference type="PROSITE" id="PS52004">
    <property type="entry name" value="KS3_2"/>
    <property type="match status" value="1"/>
</dbReference>
<dbReference type="InterPro" id="IPR042104">
    <property type="entry name" value="PKS_dehydratase_sf"/>
</dbReference>
<keyword evidence="6" id="KW-0560">Oxidoreductase</keyword>
<dbReference type="InterPro" id="IPR009081">
    <property type="entry name" value="PP-bd_ACP"/>
</dbReference>
<comment type="pathway">
    <text evidence="1">Secondary metabolite biosynthesis.</text>
</comment>
<feature type="region of interest" description="N-terminal hotdog fold" evidence="9">
    <location>
        <begin position="999"/>
        <end position="1138"/>
    </location>
</feature>
<dbReference type="PANTHER" id="PTHR43775:SF29">
    <property type="entry name" value="ASPERFURANONE POLYKETIDE SYNTHASE AFOG-RELATED"/>
    <property type="match status" value="1"/>
</dbReference>